<dbReference type="Proteomes" id="UP000479710">
    <property type="component" value="Unassembled WGS sequence"/>
</dbReference>
<comment type="caution">
    <text evidence="1">The sequence shown here is derived from an EMBL/GenBank/DDBJ whole genome shotgun (WGS) entry which is preliminary data.</text>
</comment>
<evidence type="ECO:0000313" key="1">
    <source>
        <dbReference type="EMBL" id="KAF0930738.1"/>
    </source>
</evidence>
<keyword evidence="2" id="KW-1185">Reference proteome</keyword>
<dbReference type="PROSITE" id="PS51257">
    <property type="entry name" value="PROKAR_LIPOPROTEIN"/>
    <property type="match status" value="1"/>
</dbReference>
<reference evidence="1 2" key="1">
    <citation type="submission" date="2019-11" db="EMBL/GenBank/DDBJ databases">
        <title>Whole genome sequence of Oryza granulata.</title>
        <authorList>
            <person name="Li W."/>
        </authorList>
    </citation>
    <scope>NUCLEOTIDE SEQUENCE [LARGE SCALE GENOMIC DNA]</scope>
    <source>
        <strain evidence="2">cv. Menghai</strain>
        <tissue evidence="1">Leaf</tissue>
    </source>
</reference>
<dbReference type="AlphaFoldDB" id="A0A6G1F1D7"/>
<organism evidence="1 2">
    <name type="scientific">Oryza meyeriana var. granulata</name>
    <dbReference type="NCBI Taxonomy" id="110450"/>
    <lineage>
        <taxon>Eukaryota</taxon>
        <taxon>Viridiplantae</taxon>
        <taxon>Streptophyta</taxon>
        <taxon>Embryophyta</taxon>
        <taxon>Tracheophyta</taxon>
        <taxon>Spermatophyta</taxon>
        <taxon>Magnoliopsida</taxon>
        <taxon>Liliopsida</taxon>
        <taxon>Poales</taxon>
        <taxon>Poaceae</taxon>
        <taxon>BOP clade</taxon>
        <taxon>Oryzoideae</taxon>
        <taxon>Oryzeae</taxon>
        <taxon>Oryzinae</taxon>
        <taxon>Oryza</taxon>
        <taxon>Oryza meyeriana</taxon>
    </lineage>
</organism>
<protein>
    <submittedName>
        <fullName evidence="1">Uncharacterized protein</fullName>
    </submittedName>
</protein>
<gene>
    <name evidence="1" type="ORF">E2562_034930</name>
</gene>
<evidence type="ECO:0000313" key="2">
    <source>
        <dbReference type="Proteomes" id="UP000479710"/>
    </source>
</evidence>
<proteinExistence type="predicted"/>
<dbReference type="EMBL" id="SPHZ02000002">
    <property type="protein sequence ID" value="KAF0930738.1"/>
    <property type="molecule type" value="Genomic_DNA"/>
</dbReference>
<sequence length="62" mass="6553">MRRSDVVGANRGPTGPVIGLPIGLAGCSGGWAMRPGFRVGLVQLSESMKDYKQVAVLTPIQR</sequence>
<name>A0A6G1F1D7_9ORYZ</name>
<accession>A0A6G1F1D7</accession>